<dbReference type="EMBL" id="CP099429">
    <property type="protein sequence ID" value="USW59421.1"/>
    <property type="molecule type" value="Genomic_DNA"/>
</dbReference>
<name>A0A9Q9B9A6_9PEZI</name>
<evidence type="ECO:0000313" key="2">
    <source>
        <dbReference type="Proteomes" id="UP001056384"/>
    </source>
</evidence>
<dbReference type="Proteomes" id="UP001056384">
    <property type="component" value="Chromosome 12"/>
</dbReference>
<sequence>MAAALLIGLHSFTPELLTHIAREYVEVYGPHTRVRVERFANFAAIAASRLPAIINNHVLAVEVERALLLACEFRIDTAMPFSQQPAPDPLRHTRNVLLNMVGQDRQTVQLIRSVAITRHALKVIVRDGRVNEIQSGEQHLGDHIVRTLDFLHSKCVIKIKDSVAVVRMRPQWGFFNGRWGARWIARDAVNLRHFYRKIAYTKYDAIRGRGFEVLWTLP</sequence>
<evidence type="ECO:0000313" key="1">
    <source>
        <dbReference type="EMBL" id="USW59421.1"/>
    </source>
</evidence>
<proteinExistence type="predicted"/>
<accession>A0A9Q9B9A6</accession>
<dbReference type="AlphaFoldDB" id="A0A9Q9B9A6"/>
<gene>
    <name evidence="1" type="ORF">Slin15195_G127400</name>
</gene>
<organism evidence="1 2">
    <name type="scientific">Septoria linicola</name>
    <dbReference type="NCBI Taxonomy" id="215465"/>
    <lineage>
        <taxon>Eukaryota</taxon>
        <taxon>Fungi</taxon>
        <taxon>Dikarya</taxon>
        <taxon>Ascomycota</taxon>
        <taxon>Pezizomycotina</taxon>
        <taxon>Dothideomycetes</taxon>
        <taxon>Dothideomycetidae</taxon>
        <taxon>Mycosphaerellales</taxon>
        <taxon>Mycosphaerellaceae</taxon>
        <taxon>Septoria</taxon>
    </lineage>
</organism>
<reference evidence="1" key="1">
    <citation type="submission" date="2022-06" db="EMBL/GenBank/DDBJ databases">
        <title>Complete genome sequences of two strains of the flax pathogen Septoria linicola.</title>
        <authorList>
            <person name="Lapalu N."/>
            <person name="Simon A."/>
            <person name="Demenou B."/>
            <person name="Paumier D."/>
            <person name="Guillot M.-P."/>
            <person name="Gout L."/>
            <person name="Valade R."/>
        </authorList>
    </citation>
    <scope>NUCLEOTIDE SEQUENCE</scope>
    <source>
        <strain evidence="1">SE15195</strain>
    </source>
</reference>
<protein>
    <submittedName>
        <fullName evidence="1">Uncharacterized protein</fullName>
    </submittedName>
</protein>
<keyword evidence="2" id="KW-1185">Reference proteome</keyword>